<evidence type="ECO:0000256" key="3">
    <source>
        <dbReference type="ARBA" id="ARBA00022741"/>
    </source>
</evidence>
<dbReference type="Proteomes" id="UP000266178">
    <property type="component" value="Unassembled WGS sequence"/>
</dbReference>
<gene>
    <name evidence="7" type="primary">livF_3</name>
    <name evidence="7" type="ORF">Mgrana_01481</name>
</gene>
<dbReference type="GO" id="GO:0015807">
    <property type="term" value="P:L-amino acid transport"/>
    <property type="evidence" value="ECO:0007669"/>
    <property type="project" value="TreeGrafter"/>
</dbReference>
<dbReference type="InterPro" id="IPR052156">
    <property type="entry name" value="BCAA_Transport_ATP-bd_LivF"/>
</dbReference>
<keyword evidence="8" id="KW-1185">Reference proteome</keyword>
<dbReference type="Gene3D" id="3.40.50.300">
    <property type="entry name" value="P-loop containing nucleotide triphosphate hydrolases"/>
    <property type="match status" value="1"/>
</dbReference>
<dbReference type="SUPFAM" id="SSF52540">
    <property type="entry name" value="P-loop containing nucleoside triphosphate hydrolases"/>
    <property type="match status" value="1"/>
</dbReference>
<dbReference type="CDD" id="cd03224">
    <property type="entry name" value="ABC_TM1139_LivF_branched"/>
    <property type="match status" value="1"/>
</dbReference>
<comment type="caution">
    <text evidence="7">The sequence shown here is derived from an EMBL/GenBank/DDBJ whole genome shotgun (WGS) entry which is preliminary data.</text>
</comment>
<reference evidence="7 8" key="1">
    <citation type="submission" date="2018-08" db="EMBL/GenBank/DDBJ databases">
        <title>Meiothermus granaticius genome AF-68 sequencing project.</title>
        <authorList>
            <person name="Da Costa M.S."/>
            <person name="Albuquerque L."/>
            <person name="Raposo P."/>
            <person name="Froufe H.J.C."/>
            <person name="Barroso C.S."/>
            <person name="Egas C."/>
        </authorList>
    </citation>
    <scope>NUCLEOTIDE SEQUENCE [LARGE SCALE GENOMIC DNA]</scope>
    <source>
        <strain evidence="7 8">AF-68</strain>
    </source>
</reference>
<dbReference type="InterPro" id="IPR003593">
    <property type="entry name" value="AAA+_ATPase"/>
</dbReference>
<dbReference type="PROSITE" id="PS50893">
    <property type="entry name" value="ABC_TRANSPORTER_2"/>
    <property type="match status" value="1"/>
</dbReference>
<evidence type="ECO:0000256" key="2">
    <source>
        <dbReference type="ARBA" id="ARBA00022448"/>
    </source>
</evidence>
<name>A0A399FCX7_9DEIN</name>
<evidence type="ECO:0000313" key="8">
    <source>
        <dbReference type="Proteomes" id="UP000266178"/>
    </source>
</evidence>
<keyword evidence="4 7" id="KW-0067">ATP-binding</keyword>
<dbReference type="OrthoDB" id="9776369at2"/>
<accession>A0A399FCX7</accession>
<dbReference type="AlphaFoldDB" id="A0A399FCX7"/>
<dbReference type="GO" id="GO:0016887">
    <property type="term" value="F:ATP hydrolysis activity"/>
    <property type="evidence" value="ECO:0007669"/>
    <property type="project" value="InterPro"/>
</dbReference>
<evidence type="ECO:0000313" key="7">
    <source>
        <dbReference type="EMBL" id="RIH92581.1"/>
    </source>
</evidence>
<feature type="domain" description="ABC transporter" evidence="6">
    <location>
        <begin position="4"/>
        <end position="235"/>
    </location>
</feature>
<dbReference type="InterPro" id="IPR030660">
    <property type="entry name" value="ABC_branched_ATPase_LivF/BraG"/>
</dbReference>
<dbReference type="RefSeq" id="WP_119356981.1">
    <property type="nucleotide sequence ID" value="NZ_BJXM01000020.1"/>
</dbReference>
<sequence length="237" mass="25140">MKALELQGLEVAYGAVRALKGVSLEVYPGEVVTLLGANGAGKSTTLRAISGLVRPRAGSISFMGEPLTRLSPVQIVRRGIAHCPEGRRVFAGLSVHENLLLGASGRRDRGIGEDIQRMFGLFPILLERRNQAAGTLSGGEQQMLALARALMSRPKLLLLDEPSLGLAPLVVRSIFGTLKALKAAGTTILLVEQNVNLALELADRAYVLRTGQVALEGQAKELQGDERVARAYLGGAA</sequence>
<dbReference type="GO" id="GO:0015658">
    <property type="term" value="F:branched-chain amino acid transmembrane transporter activity"/>
    <property type="evidence" value="ECO:0007669"/>
    <property type="project" value="InterPro"/>
</dbReference>
<dbReference type="InterPro" id="IPR017871">
    <property type="entry name" value="ABC_transporter-like_CS"/>
</dbReference>
<dbReference type="InterPro" id="IPR003439">
    <property type="entry name" value="ABC_transporter-like_ATP-bd"/>
</dbReference>
<evidence type="ECO:0000259" key="6">
    <source>
        <dbReference type="PROSITE" id="PS50893"/>
    </source>
</evidence>
<organism evidence="7 8">
    <name type="scientific">Meiothermus granaticius NBRC 107808</name>
    <dbReference type="NCBI Taxonomy" id="1227551"/>
    <lineage>
        <taxon>Bacteria</taxon>
        <taxon>Thermotogati</taxon>
        <taxon>Deinococcota</taxon>
        <taxon>Deinococci</taxon>
        <taxon>Thermales</taxon>
        <taxon>Thermaceae</taxon>
        <taxon>Meiothermus</taxon>
    </lineage>
</organism>
<evidence type="ECO:0000256" key="1">
    <source>
        <dbReference type="ARBA" id="ARBA00005417"/>
    </source>
</evidence>
<dbReference type="PANTHER" id="PTHR43820:SF3">
    <property type="entry name" value="BRANCHED-CHAIN AMINO ACID TRANSPORT SYSTEM,ATP-BINDING PROTEIN"/>
    <property type="match status" value="1"/>
</dbReference>
<dbReference type="SMART" id="SM00382">
    <property type="entry name" value="AAA"/>
    <property type="match status" value="1"/>
</dbReference>
<dbReference type="PANTHER" id="PTHR43820">
    <property type="entry name" value="HIGH-AFFINITY BRANCHED-CHAIN AMINO ACID TRANSPORT ATP-BINDING PROTEIN LIVF"/>
    <property type="match status" value="1"/>
</dbReference>
<evidence type="ECO:0000256" key="4">
    <source>
        <dbReference type="ARBA" id="ARBA00022840"/>
    </source>
</evidence>
<dbReference type="PROSITE" id="PS00211">
    <property type="entry name" value="ABC_TRANSPORTER_1"/>
    <property type="match status" value="1"/>
</dbReference>
<dbReference type="PIRSF" id="PIRSF039137">
    <property type="entry name" value="ABC_branched_ATPase"/>
    <property type="match status" value="1"/>
</dbReference>
<comment type="similarity">
    <text evidence="1">Belongs to the ABC transporter superfamily.</text>
</comment>
<keyword evidence="3" id="KW-0547">Nucleotide-binding</keyword>
<keyword evidence="5" id="KW-0029">Amino-acid transport</keyword>
<evidence type="ECO:0000256" key="5">
    <source>
        <dbReference type="ARBA" id="ARBA00022970"/>
    </source>
</evidence>
<protein>
    <submittedName>
        <fullName evidence="7">High-affinity branched-chain amino acid transport ATP-binding protein LivF</fullName>
    </submittedName>
</protein>
<dbReference type="Pfam" id="PF00005">
    <property type="entry name" value="ABC_tran"/>
    <property type="match status" value="1"/>
</dbReference>
<dbReference type="EMBL" id="QWLB01000017">
    <property type="protein sequence ID" value="RIH92581.1"/>
    <property type="molecule type" value="Genomic_DNA"/>
</dbReference>
<dbReference type="GO" id="GO:0005524">
    <property type="term" value="F:ATP binding"/>
    <property type="evidence" value="ECO:0007669"/>
    <property type="project" value="UniProtKB-KW"/>
</dbReference>
<dbReference type="InterPro" id="IPR027417">
    <property type="entry name" value="P-loop_NTPase"/>
</dbReference>
<proteinExistence type="inferred from homology"/>
<keyword evidence="2" id="KW-0813">Transport</keyword>